<dbReference type="RefSeq" id="WP_072272621.1">
    <property type="nucleotide sequence ID" value="NZ_CCXW01000001.1"/>
</dbReference>
<keyword evidence="1" id="KW-0472">Membrane</keyword>
<feature type="transmembrane region" description="Helical" evidence="1">
    <location>
        <begin position="62"/>
        <end position="85"/>
    </location>
</feature>
<keyword evidence="3" id="KW-1185">Reference proteome</keyword>
<dbReference type="Proteomes" id="UP000182110">
    <property type="component" value="Unassembled WGS sequence"/>
</dbReference>
<keyword evidence="1" id="KW-0812">Transmembrane</keyword>
<feature type="transmembrane region" description="Helical" evidence="1">
    <location>
        <begin position="97"/>
        <end position="118"/>
    </location>
</feature>
<proteinExistence type="predicted"/>
<dbReference type="EMBL" id="CCXW01000001">
    <property type="protein sequence ID" value="CEG31466.1"/>
    <property type="molecule type" value="Genomic_DNA"/>
</dbReference>
<evidence type="ECO:0000256" key="1">
    <source>
        <dbReference type="SAM" id="Phobius"/>
    </source>
</evidence>
<keyword evidence="1" id="KW-1133">Transmembrane helix</keyword>
<gene>
    <name evidence="2" type="ORF">BN1180_01610</name>
</gene>
<protein>
    <submittedName>
        <fullName evidence="2">Uncharacterized protein</fullName>
    </submittedName>
</protein>
<name>A0AAN2TS00_9BACI</name>
<comment type="caution">
    <text evidence="2">The sequence shown here is derived from an EMBL/GenBank/DDBJ whole genome shotgun (WGS) entry which is preliminary data.</text>
</comment>
<organism evidence="2 3">
    <name type="scientific">Peribacillus simplex</name>
    <dbReference type="NCBI Taxonomy" id="1478"/>
    <lineage>
        <taxon>Bacteria</taxon>
        <taxon>Bacillati</taxon>
        <taxon>Bacillota</taxon>
        <taxon>Bacilli</taxon>
        <taxon>Bacillales</taxon>
        <taxon>Bacillaceae</taxon>
        <taxon>Peribacillus</taxon>
    </lineage>
</organism>
<sequence>MWGNKIHTVGTISDFIKAGSIGVAPSTPLQFQFADWLIHPIQKIKDVGADAAYNAIHPFVDLLVAVTYPVANLLILTAGIVYIINKDRGITLLTKTSVVYLLVNMLPMLVKAFFQMVAI</sequence>
<dbReference type="AlphaFoldDB" id="A0AAN2TS00"/>
<reference evidence="2 3" key="1">
    <citation type="journal article" date="2014" name="Genome Announc.">
        <title>Genome Sequence of Bacillus simplex Strain P558, Isolated from a Human Fecal Sample.</title>
        <authorList>
            <person name="Croce O."/>
            <person name="Hugon P."/>
            <person name="Lagier J.C."/>
            <person name="Bibi F."/>
            <person name="Robert C."/>
            <person name="Azhar E.I."/>
            <person name="Raoult D."/>
            <person name="Fournier P.E."/>
        </authorList>
    </citation>
    <scope>NUCLEOTIDE SEQUENCE [LARGE SCALE GENOMIC DNA]</scope>
    <source>
        <strain evidence="2 3">P558</strain>
    </source>
</reference>
<evidence type="ECO:0000313" key="2">
    <source>
        <dbReference type="EMBL" id="CEG31466.1"/>
    </source>
</evidence>
<accession>A0AAN2TS00</accession>
<evidence type="ECO:0000313" key="3">
    <source>
        <dbReference type="Proteomes" id="UP000182110"/>
    </source>
</evidence>